<feature type="binding site" description="axial binding residue" evidence="12">
    <location>
        <position position="482"/>
    </location>
    <ligand>
        <name>heme</name>
        <dbReference type="ChEBI" id="CHEBI:30413"/>
    </ligand>
    <ligandPart>
        <name>Fe</name>
        <dbReference type="ChEBI" id="CHEBI:18248"/>
    </ligandPart>
</feature>
<dbReference type="GO" id="GO:0016020">
    <property type="term" value="C:membrane"/>
    <property type="evidence" value="ECO:0007669"/>
    <property type="project" value="UniProtKB-SubCell"/>
</dbReference>
<reference evidence="14 15" key="1">
    <citation type="submission" date="2018-02" db="EMBL/GenBank/DDBJ databases">
        <title>The genomes of Aspergillus section Nigri reveals drivers in fungal speciation.</title>
        <authorList>
            <consortium name="DOE Joint Genome Institute"/>
            <person name="Vesth T.C."/>
            <person name="Nybo J."/>
            <person name="Theobald S."/>
            <person name="Brandl J."/>
            <person name="Frisvad J.C."/>
            <person name="Nielsen K.F."/>
            <person name="Lyhne E.K."/>
            <person name="Kogle M.E."/>
            <person name="Kuo A."/>
            <person name="Riley R."/>
            <person name="Clum A."/>
            <person name="Nolan M."/>
            <person name="Lipzen A."/>
            <person name="Salamov A."/>
            <person name="Henrissat B."/>
            <person name="Wiebenga A."/>
            <person name="De vries R.P."/>
            <person name="Grigoriev I.V."/>
            <person name="Mortensen U.H."/>
            <person name="Andersen M.R."/>
            <person name="Baker S.E."/>
        </authorList>
    </citation>
    <scope>NUCLEOTIDE SEQUENCE [LARGE SCALE GENOMIC DNA]</scope>
    <source>
        <strain evidence="14 15">CBS 121057</strain>
    </source>
</reference>
<name>A0A319E2J5_ASPSB</name>
<evidence type="ECO:0000256" key="7">
    <source>
        <dbReference type="ARBA" id="ARBA00022989"/>
    </source>
</evidence>
<dbReference type="OrthoDB" id="6692864at2759"/>
<dbReference type="SUPFAM" id="SSF48264">
    <property type="entry name" value="Cytochrome P450"/>
    <property type="match status" value="1"/>
</dbReference>
<evidence type="ECO:0000256" key="9">
    <source>
        <dbReference type="ARBA" id="ARBA00023004"/>
    </source>
</evidence>
<evidence type="ECO:0000256" key="1">
    <source>
        <dbReference type="ARBA" id="ARBA00001971"/>
    </source>
</evidence>
<gene>
    <name evidence="14" type="ORF">BO78DRAFT_462644</name>
</gene>
<feature type="transmembrane region" description="Helical" evidence="13">
    <location>
        <begin position="62"/>
        <end position="83"/>
    </location>
</feature>
<evidence type="ECO:0000256" key="6">
    <source>
        <dbReference type="ARBA" id="ARBA00022723"/>
    </source>
</evidence>
<keyword evidence="10 14" id="KW-0503">Monooxygenase</keyword>
<comment type="cofactor">
    <cofactor evidence="1 12">
        <name>heme</name>
        <dbReference type="ChEBI" id="CHEBI:30413"/>
    </cofactor>
</comment>
<evidence type="ECO:0000256" key="8">
    <source>
        <dbReference type="ARBA" id="ARBA00023002"/>
    </source>
</evidence>
<dbReference type="InterPro" id="IPR001128">
    <property type="entry name" value="Cyt_P450"/>
</dbReference>
<evidence type="ECO:0000256" key="4">
    <source>
        <dbReference type="ARBA" id="ARBA00022617"/>
    </source>
</evidence>
<dbReference type="GO" id="GO:1902181">
    <property type="term" value="P:verruculogen biosynthetic process"/>
    <property type="evidence" value="ECO:0007669"/>
    <property type="project" value="UniProtKB-ARBA"/>
</dbReference>
<keyword evidence="15" id="KW-1185">Reference proteome</keyword>
<dbReference type="GO" id="GO:0005506">
    <property type="term" value="F:iron ion binding"/>
    <property type="evidence" value="ECO:0007669"/>
    <property type="project" value="InterPro"/>
</dbReference>
<dbReference type="InterPro" id="IPR050121">
    <property type="entry name" value="Cytochrome_P450_monoxygenase"/>
</dbReference>
<dbReference type="PANTHER" id="PTHR24305:SF112">
    <property type="entry name" value="L-ORNITHINE-N5-MONOOXYGENASE (EUROFUNG)"/>
    <property type="match status" value="1"/>
</dbReference>
<dbReference type="FunFam" id="1.10.630.10:FF:000063">
    <property type="entry name" value="Cytochrome P450 monooxygenase"/>
    <property type="match status" value="1"/>
</dbReference>
<dbReference type="InterPro" id="IPR002401">
    <property type="entry name" value="Cyt_P450_E_grp-I"/>
</dbReference>
<proteinExistence type="inferred from homology"/>
<keyword evidence="4 12" id="KW-0349">Heme</keyword>
<keyword evidence="8" id="KW-0560">Oxidoreductase</keyword>
<evidence type="ECO:0000313" key="14">
    <source>
        <dbReference type="EMBL" id="PYI04296.1"/>
    </source>
</evidence>
<keyword evidence="5 13" id="KW-0812">Transmembrane</keyword>
<comment type="subcellular location">
    <subcellularLocation>
        <location evidence="2">Membrane</location>
    </subcellularLocation>
</comment>
<dbReference type="GO" id="GO:0004497">
    <property type="term" value="F:monooxygenase activity"/>
    <property type="evidence" value="ECO:0007669"/>
    <property type="project" value="UniProtKB-KW"/>
</dbReference>
<dbReference type="Pfam" id="PF00067">
    <property type="entry name" value="p450"/>
    <property type="match status" value="1"/>
</dbReference>
<dbReference type="CDD" id="cd11061">
    <property type="entry name" value="CYP67-like"/>
    <property type="match status" value="1"/>
</dbReference>
<dbReference type="Proteomes" id="UP000248423">
    <property type="component" value="Unassembled WGS sequence"/>
</dbReference>
<organism evidence="14 15">
    <name type="scientific">Aspergillus sclerotiicarbonarius (strain CBS 121057 / IBT 28362)</name>
    <dbReference type="NCBI Taxonomy" id="1448318"/>
    <lineage>
        <taxon>Eukaryota</taxon>
        <taxon>Fungi</taxon>
        <taxon>Dikarya</taxon>
        <taxon>Ascomycota</taxon>
        <taxon>Pezizomycotina</taxon>
        <taxon>Eurotiomycetes</taxon>
        <taxon>Eurotiomycetidae</taxon>
        <taxon>Eurotiales</taxon>
        <taxon>Aspergillaceae</taxon>
        <taxon>Aspergillus</taxon>
        <taxon>Aspergillus subgen. Circumdati</taxon>
    </lineage>
</organism>
<accession>A0A319E2J5</accession>
<dbReference type="VEuPathDB" id="FungiDB:BO78DRAFT_462644"/>
<dbReference type="STRING" id="1448318.A0A319E2J5"/>
<evidence type="ECO:0000256" key="11">
    <source>
        <dbReference type="ARBA" id="ARBA00023136"/>
    </source>
</evidence>
<sequence>MASSMQTAALAGTLSHITYFNRGEHHLYGTTYLKLFGALYTIAVAFLHASRGTAWIDALATVSLHAISYLVGVFGSLLVYRLVFNPLADFPGPWAARISSLWLPLQLRNNNRHIKLVELHDKYGPYVQTGPADLSITDPKANDIIYGLSSPCKKSAFYDHSHPNNSLQTTRDPGEHQQRRRLWSGAFGSKKLRGYEERIRKYRRQLVDQLVKMNGQPVNATKWFSLYSYDVMGDLAFGEGFGSLERGEHHWAMQLMVESLDAIGLCLPPWLFRIVLAIPGLMTGWWKLLEYSEARLFERMKNEPNVPDISASLLAPLNGQAPPAEELLWLNGDTRLIIVAGSDTTTSTFTAIFYELAQRPEEVEKLRAELAPYIDESDPHGEFSDSKISHLEHLNGVINEALRLYPAVPAATTRVTPPEGISVDGVFIPGNTTVMCPVYAMGRSELSYKKPLEFIPERWYQQPELINDESAFAPFSIGAYNCIGKPFALQNLRTTVAQLVMTFDVQFAPGYEAEKFVATSKDNFTLNFGNLDLMFTPRKS</sequence>
<dbReference type="AlphaFoldDB" id="A0A319E2J5"/>
<dbReference type="PRINTS" id="PR00385">
    <property type="entry name" value="P450"/>
</dbReference>
<evidence type="ECO:0000313" key="15">
    <source>
        <dbReference type="Proteomes" id="UP000248423"/>
    </source>
</evidence>
<evidence type="ECO:0000256" key="5">
    <source>
        <dbReference type="ARBA" id="ARBA00022692"/>
    </source>
</evidence>
<protein>
    <submittedName>
        <fullName evidence="14">L-ornithine-N5-monooxygenase</fullName>
    </submittedName>
</protein>
<dbReference type="InterPro" id="IPR036396">
    <property type="entry name" value="Cyt_P450_sf"/>
</dbReference>
<dbReference type="Gene3D" id="1.10.630.10">
    <property type="entry name" value="Cytochrome P450"/>
    <property type="match status" value="1"/>
</dbReference>
<evidence type="ECO:0000256" key="10">
    <source>
        <dbReference type="ARBA" id="ARBA00023033"/>
    </source>
</evidence>
<keyword evidence="6 12" id="KW-0479">Metal-binding</keyword>
<keyword evidence="11 13" id="KW-0472">Membrane</keyword>
<dbReference type="GO" id="GO:0020037">
    <property type="term" value="F:heme binding"/>
    <property type="evidence" value="ECO:0007669"/>
    <property type="project" value="InterPro"/>
</dbReference>
<dbReference type="EMBL" id="KZ826370">
    <property type="protein sequence ID" value="PYI04296.1"/>
    <property type="molecule type" value="Genomic_DNA"/>
</dbReference>
<dbReference type="PRINTS" id="PR00463">
    <property type="entry name" value="EP450I"/>
</dbReference>
<evidence type="ECO:0000256" key="12">
    <source>
        <dbReference type="PIRSR" id="PIRSR602401-1"/>
    </source>
</evidence>
<evidence type="ECO:0000256" key="3">
    <source>
        <dbReference type="ARBA" id="ARBA00010617"/>
    </source>
</evidence>
<dbReference type="PANTHER" id="PTHR24305">
    <property type="entry name" value="CYTOCHROME P450"/>
    <property type="match status" value="1"/>
</dbReference>
<keyword evidence="9 12" id="KW-0408">Iron</keyword>
<keyword evidence="7 13" id="KW-1133">Transmembrane helix</keyword>
<evidence type="ECO:0000256" key="2">
    <source>
        <dbReference type="ARBA" id="ARBA00004370"/>
    </source>
</evidence>
<comment type="similarity">
    <text evidence="3">Belongs to the cytochrome P450 family.</text>
</comment>
<evidence type="ECO:0000256" key="13">
    <source>
        <dbReference type="SAM" id="Phobius"/>
    </source>
</evidence>
<dbReference type="GO" id="GO:0016705">
    <property type="term" value="F:oxidoreductase activity, acting on paired donors, with incorporation or reduction of molecular oxygen"/>
    <property type="evidence" value="ECO:0007669"/>
    <property type="project" value="InterPro"/>
</dbReference>
<feature type="transmembrane region" description="Helical" evidence="13">
    <location>
        <begin position="32"/>
        <end position="50"/>
    </location>
</feature>